<feature type="transmembrane region" description="Helical" evidence="6">
    <location>
        <begin position="287"/>
        <end position="304"/>
    </location>
</feature>
<organism evidence="8 9">
    <name type="scientific">Aeromonas simiae</name>
    <dbReference type="NCBI Taxonomy" id="218936"/>
    <lineage>
        <taxon>Bacteria</taxon>
        <taxon>Pseudomonadati</taxon>
        <taxon>Pseudomonadota</taxon>
        <taxon>Gammaproteobacteria</taxon>
        <taxon>Aeromonadales</taxon>
        <taxon>Aeromonadaceae</taxon>
        <taxon>Aeromonas</taxon>
    </lineage>
</organism>
<feature type="transmembrane region" description="Helical" evidence="6">
    <location>
        <begin position="24"/>
        <end position="41"/>
    </location>
</feature>
<keyword evidence="5 6" id="KW-0472">Membrane</keyword>
<dbReference type="EMBL" id="CP040449">
    <property type="protein sequence ID" value="QFI54797.1"/>
    <property type="molecule type" value="Genomic_DNA"/>
</dbReference>
<dbReference type="KEGG" id="asim:FE240_08910"/>
<feature type="transmembrane region" description="Helical" evidence="6">
    <location>
        <begin position="48"/>
        <end position="68"/>
    </location>
</feature>
<dbReference type="GO" id="GO:0030420">
    <property type="term" value="P:establishment of competence for transformation"/>
    <property type="evidence" value="ECO:0007669"/>
    <property type="project" value="InterPro"/>
</dbReference>
<evidence type="ECO:0000256" key="5">
    <source>
        <dbReference type="ARBA" id="ARBA00023136"/>
    </source>
</evidence>
<dbReference type="Pfam" id="PF03772">
    <property type="entry name" value="Competence"/>
    <property type="match status" value="1"/>
</dbReference>
<evidence type="ECO:0000256" key="2">
    <source>
        <dbReference type="ARBA" id="ARBA00022475"/>
    </source>
</evidence>
<keyword evidence="2" id="KW-1003">Cell membrane</keyword>
<dbReference type="InterPro" id="IPR001279">
    <property type="entry name" value="Metallo-B-lactamas"/>
</dbReference>
<dbReference type="PANTHER" id="PTHR30619">
    <property type="entry name" value="DNA INTERNALIZATION/COMPETENCE PROTEIN COMEC/REC2"/>
    <property type="match status" value="1"/>
</dbReference>
<evidence type="ECO:0000256" key="6">
    <source>
        <dbReference type="SAM" id="Phobius"/>
    </source>
</evidence>
<feature type="transmembrane region" description="Helical" evidence="6">
    <location>
        <begin position="311"/>
        <end position="334"/>
    </location>
</feature>
<name>A0A5J6WXB5_9GAMM</name>
<dbReference type="SMART" id="SM00849">
    <property type="entry name" value="Lactamase_B"/>
    <property type="match status" value="1"/>
</dbReference>
<dbReference type="InterPro" id="IPR036866">
    <property type="entry name" value="RibonucZ/Hydroxyglut_hydro"/>
</dbReference>
<comment type="subcellular location">
    <subcellularLocation>
        <location evidence="1">Cell membrane</location>
        <topology evidence="1">Multi-pass membrane protein</topology>
    </subcellularLocation>
</comment>
<sequence length="703" mass="77456">MDARLLCFCLAASSALLWPRLPAWPWALLPLVMLLALLTMSGRWRGGVAALCLGLLWMQGSLLLRLGWLDELPAGHAVTIEGTLLRQERAEPDFTRLLLRLDRLGTQQRWPAPLIQISAYRPLPEWPTGSHLILSVALKPAHGLANQAGWDGRRSLLGKGILATGSLRAVMAVTPAPSHWRDRWLEAAERAWQGLATAPLLRALVFGEQGGISREQWDLLRGAGLTHVIAISGQHIAIATERALIMVLLWSLLRQLRRDWPGWRIWLWAFAALVLWDPWALWSAGFWLSFLAVALLLVAGLIWGRPNLWRIQWLMMLGLLPLQLMLFEGVAPLALLLNLLLLPLFALIIIPCGLVAGLLAPLGGAGLLFWLADALLGHVMQLLAWLDAGARLWWPLPAEGALLCIPLLLAFTAWRLPGGRWLLLPSVGLMGLALWPSPERVEISVLDVGQGLSVVISKGERAMIFDTGDRYPGGYNMADAVVLPRLRQRGVRIIDTLIVSHKDRDHAGNRAALLTALPVRRELSSHPFGPLTHPCMAGQTWRWSGVEVAVLWPPQGGWRGPSARNNNSCVLRLAGAGWSLLLPGDIEAPAERELVRRHGAGLASTVLVSAHHGSRTSSTPAFVTAVSPDLVIHSAGFQNRWRFPRPEVVARVEAAGARQWVTGVVGEVRLTAGDKGLDIRVEREHGPWYRRSGAWWKPALWLE</sequence>
<dbReference type="RefSeq" id="WP_193004238.1">
    <property type="nucleotide sequence ID" value="NZ_CP040449.1"/>
</dbReference>
<gene>
    <name evidence="8" type="ORF">FE240_08910</name>
</gene>
<feature type="transmembrane region" description="Helical" evidence="6">
    <location>
        <begin position="340"/>
        <end position="360"/>
    </location>
</feature>
<evidence type="ECO:0000256" key="4">
    <source>
        <dbReference type="ARBA" id="ARBA00022989"/>
    </source>
</evidence>
<dbReference type="Pfam" id="PF13567">
    <property type="entry name" value="DUF4131"/>
    <property type="match status" value="1"/>
</dbReference>
<evidence type="ECO:0000313" key="8">
    <source>
        <dbReference type="EMBL" id="QFI54797.1"/>
    </source>
</evidence>
<evidence type="ECO:0000256" key="1">
    <source>
        <dbReference type="ARBA" id="ARBA00004651"/>
    </source>
</evidence>
<reference evidence="8 9" key="1">
    <citation type="submission" date="2019-05" db="EMBL/GenBank/DDBJ databases">
        <title>OXA-830, a novel chromosomally encoded expanded-spectrum class D beta-lactamase in Aeromonas simiae.</title>
        <authorList>
            <person name="Zhou W."/>
            <person name="Chen Q."/>
        </authorList>
    </citation>
    <scope>NUCLEOTIDE SEQUENCE [LARGE SCALE GENOMIC DNA]</scope>
    <source>
        <strain evidence="8 9">A6</strain>
    </source>
</reference>
<dbReference type="InterPro" id="IPR025405">
    <property type="entry name" value="DUF4131"/>
</dbReference>
<dbReference type="Gene3D" id="3.60.15.10">
    <property type="entry name" value="Ribonuclease Z/Hydroxyacylglutathione hydrolase-like"/>
    <property type="match status" value="1"/>
</dbReference>
<dbReference type="NCBIfam" id="TIGR00361">
    <property type="entry name" value="ComEC_Rec2"/>
    <property type="match status" value="1"/>
</dbReference>
<dbReference type="InterPro" id="IPR052159">
    <property type="entry name" value="Competence_DNA_uptake"/>
</dbReference>
<keyword evidence="4 6" id="KW-1133">Transmembrane helix</keyword>
<dbReference type="SUPFAM" id="SSF56281">
    <property type="entry name" value="Metallo-hydrolase/oxidoreductase"/>
    <property type="match status" value="1"/>
</dbReference>
<evidence type="ECO:0000313" key="9">
    <source>
        <dbReference type="Proteomes" id="UP000594034"/>
    </source>
</evidence>
<dbReference type="CDD" id="cd07731">
    <property type="entry name" value="ComA-like_MBL-fold"/>
    <property type="match status" value="1"/>
</dbReference>
<feature type="transmembrane region" description="Helical" evidence="6">
    <location>
        <begin position="392"/>
        <end position="414"/>
    </location>
</feature>
<dbReference type="GO" id="GO:0005886">
    <property type="term" value="C:plasma membrane"/>
    <property type="evidence" value="ECO:0007669"/>
    <property type="project" value="UniProtKB-SubCell"/>
</dbReference>
<evidence type="ECO:0000259" key="7">
    <source>
        <dbReference type="SMART" id="SM00849"/>
    </source>
</evidence>
<proteinExistence type="predicted"/>
<dbReference type="InterPro" id="IPR035681">
    <property type="entry name" value="ComA-like_MBL"/>
</dbReference>
<feature type="transmembrane region" description="Helical" evidence="6">
    <location>
        <begin position="235"/>
        <end position="253"/>
    </location>
</feature>
<dbReference type="Proteomes" id="UP000594034">
    <property type="component" value="Chromosome"/>
</dbReference>
<feature type="transmembrane region" description="Helical" evidence="6">
    <location>
        <begin position="265"/>
        <end position="281"/>
    </location>
</feature>
<dbReference type="InterPro" id="IPR004477">
    <property type="entry name" value="ComEC_N"/>
</dbReference>
<keyword evidence="3 6" id="KW-0812">Transmembrane</keyword>
<accession>A0A5J6WXB5</accession>
<dbReference type="NCBIfam" id="TIGR00360">
    <property type="entry name" value="ComEC_N-term"/>
    <property type="match status" value="1"/>
</dbReference>
<feature type="domain" description="Metallo-beta-lactamase" evidence="7">
    <location>
        <begin position="450"/>
        <end position="637"/>
    </location>
</feature>
<protein>
    <submittedName>
        <fullName evidence="8">DNA internalization-related competence protein ComEC/Rec2</fullName>
    </submittedName>
</protein>
<dbReference type="Pfam" id="PF00753">
    <property type="entry name" value="Lactamase_B"/>
    <property type="match status" value="1"/>
</dbReference>
<dbReference type="AlphaFoldDB" id="A0A5J6WXB5"/>
<keyword evidence="9" id="KW-1185">Reference proteome</keyword>
<dbReference type="InterPro" id="IPR004797">
    <property type="entry name" value="Competence_ComEC/Rec2"/>
</dbReference>
<evidence type="ECO:0000256" key="3">
    <source>
        <dbReference type="ARBA" id="ARBA00022692"/>
    </source>
</evidence>
<dbReference type="PANTHER" id="PTHR30619:SF1">
    <property type="entry name" value="RECOMBINATION PROTEIN 2"/>
    <property type="match status" value="1"/>
</dbReference>